<reference evidence="2 3" key="1">
    <citation type="submission" date="2018-06" db="EMBL/GenBank/DDBJ databases">
        <authorList>
            <person name="Teymurazov M."/>
            <person name="Kislichkina A."/>
            <person name="Abaymova A."/>
            <person name="Mukhina T."/>
            <person name="Mayskaya N."/>
            <person name="Svetoch E."/>
            <person name="Bogun A."/>
        </authorList>
    </citation>
    <scope>NUCLEOTIDE SEQUENCE [LARGE SCALE GENOMIC DNA]</scope>
    <source>
        <strain evidence="2 3">SCPM-O-B-8406</strain>
    </source>
</reference>
<dbReference type="EMBL" id="QJPJ01000004">
    <property type="protein sequence ID" value="PXZ39865.1"/>
    <property type="molecule type" value="Genomic_DNA"/>
</dbReference>
<dbReference type="Proteomes" id="UP000247594">
    <property type="component" value="Unassembled WGS sequence"/>
</dbReference>
<protein>
    <submittedName>
        <fullName evidence="2">Uncharacterized protein</fullName>
    </submittedName>
</protein>
<proteinExistence type="predicted"/>
<feature type="transmembrane region" description="Helical" evidence="1">
    <location>
        <begin position="54"/>
        <end position="75"/>
    </location>
</feature>
<evidence type="ECO:0000313" key="3">
    <source>
        <dbReference type="Proteomes" id="UP000247594"/>
    </source>
</evidence>
<evidence type="ECO:0000256" key="1">
    <source>
        <dbReference type="SAM" id="Phobius"/>
    </source>
</evidence>
<evidence type="ECO:0000313" key="2">
    <source>
        <dbReference type="EMBL" id="PXZ39865.1"/>
    </source>
</evidence>
<name>A0AAE5WIP3_AVIPA</name>
<keyword evidence="1" id="KW-0472">Membrane</keyword>
<dbReference type="AlphaFoldDB" id="A0AAE5WIP3"/>
<keyword evidence="1" id="KW-0812">Transmembrane</keyword>
<sequence length="80" mass="9208">MKISKMLRRCFFLIFMTLIIGQIGVFFPAFFSPMGVISGIKFYFNNFFSIQREALILSLKISIVFIIVDIVSGSFKKNVQ</sequence>
<accession>A0AAE5WIP3</accession>
<comment type="caution">
    <text evidence="2">The sequence shown here is derived from an EMBL/GenBank/DDBJ whole genome shotgun (WGS) entry which is preliminary data.</text>
</comment>
<gene>
    <name evidence="2" type="ORF">DM482_03790</name>
</gene>
<organism evidence="2 3">
    <name type="scientific">Avibacterium paragallinarum</name>
    <name type="common">Haemophilus gallinarum</name>
    <dbReference type="NCBI Taxonomy" id="728"/>
    <lineage>
        <taxon>Bacteria</taxon>
        <taxon>Pseudomonadati</taxon>
        <taxon>Pseudomonadota</taxon>
        <taxon>Gammaproteobacteria</taxon>
        <taxon>Pasteurellales</taxon>
        <taxon>Pasteurellaceae</taxon>
        <taxon>Avibacterium</taxon>
    </lineage>
</organism>
<feature type="transmembrane region" description="Helical" evidence="1">
    <location>
        <begin position="12"/>
        <end position="34"/>
    </location>
</feature>
<keyword evidence="1" id="KW-1133">Transmembrane helix</keyword>